<dbReference type="OrthoDB" id="90759at2"/>
<dbReference type="RefSeq" id="WP_115227908.1">
    <property type="nucleotide sequence ID" value="NZ_CAWOLO010000025.1"/>
</dbReference>
<dbReference type="InterPro" id="IPR006521">
    <property type="entry name" value="Tail_protein_I"/>
</dbReference>
<dbReference type="Proteomes" id="UP000295794">
    <property type="component" value="Unassembled WGS sequence"/>
</dbReference>
<evidence type="ECO:0000313" key="4">
    <source>
        <dbReference type="Proteomes" id="UP000295794"/>
    </source>
</evidence>
<dbReference type="Proteomes" id="UP000255108">
    <property type="component" value="Unassembled WGS sequence"/>
</dbReference>
<dbReference type="EMBL" id="SMBT01000025">
    <property type="protein sequence ID" value="TCU81212.1"/>
    <property type="molecule type" value="Genomic_DNA"/>
</dbReference>
<dbReference type="Pfam" id="PF09684">
    <property type="entry name" value="Tail_P2_I"/>
    <property type="match status" value="1"/>
</dbReference>
<dbReference type="NCBIfam" id="TIGR01634">
    <property type="entry name" value="tail_P2_I"/>
    <property type="match status" value="1"/>
</dbReference>
<dbReference type="EMBL" id="UGHR01000001">
    <property type="protein sequence ID" value="STQ91728.1"/>
    <property type="molecule type" value="Genomic_DNA"/>
</dbReference>
<gene>
    <name evidence="2" type="ORF">EV682_12515</name>
    <name evidence="1" type="ORF">NCTC11159_02805</name>
</gene>
<sequence length="209" mass="22445">MSLLPPNATLLELALSSACCLELDPSPMACLGAAKSCPVPFLPLLAWGASVEGWELATTEQMQRDLIANSLPTHRIKGTVGAVKGALAALNINVDLIEWWQTSPKGSPHSFSLMAWANENRDGGAPLSPETFQQIKTLVDELKPVRSYYELITGSQFNQSLALASTADLTTLSRFGADMKAAPLAFTQEMALASASCFFTLTRIAMEIQ</sequence>
<evidence type="ECO:0000313" key="2">
    <source>
        <dbReference type="EMBL" id="TCU81212.1"/>
    </source>
</evidence>
<reference evidence="2 4" key="2">
    <citation type="submission" date="2019-03" db="EMBL/GenBank/DDBJ databases">
        <title>Genomic Encyclopedia of Type Strains, Phase IV (KMG-IV): sequencing the most valuable type-strain genomes for metagenomic binning, comparative biology and taxonomic classification.</title>
        <authorList>
            <person name="Goeker M."/>
        </authorList>
    </citation>
    <scope>NUCLEOTIDE SEQUENCE [LARGE SCALE GENOMIC DNA]</scope>
    <source>
        <strain evidence="2 4">DSM 3764</strain>
    </source>
</reference>
<dbReference type="AlphaFoldDB" id="A0A377QAI7"/>
<name>A0A377QAI7_9NEIS</name>
<protein>
    <submittedName>
        <fullName evidence="1">Bacteriophage P2-related tail formation protein</fullName>
    </submittedName>
    <submittedName>
        <fullName evidence="2">Phage tail P2-like protein</fullName>
    </submittedName>
</protein>
<keyword evidence="4" id="KW-1185">Reference proteome</keyword>
<evidence type="ECO:0000313" key="3">
    <source>
        <dbReference type="Proteomes" id="UP000255108"/>
    </source>
</evidence>
<reference evidence="1 3" key="1">
    <citation type="submission" date="2018-06" db="EMBL/GenBank/DDBJ databases">
        <authorList>
            <consortium name="Pathogen Informatics"/>
            <person name="Doyle S."/>
        </authorList>
    </citation>
    <scope>NUCLEOTIDE SEQUENCE [LARGE SCALE GENOMIC DNA]</scope>
    <source>
        <strain evidence="1 3">NCTC11159</strain>
    </source>
</reference>
<accession>A0A377QAI7</accession>
<organism evidence="1 3">
    <name type="scientific">Iodobacter fluviatilis</name>
    <dbReference type="NCBI Taxonomy" id="537"/>
    <lineage>
        <taxon>Bacteria</taxon>
        <taxon>Pseudomonadati</taxon>
        <taxon>Pseudomonadota</taxon>
        <taxon>Betaproteobacteria</taxon>
        <taxon>Neisseriales</taxon>
        <taxon>Chitinibacteraceae</taxon>
        <taxon>Iodobacter</taxon>
    </lineage>
</organism>
<evidence type="ECO:0000313" key="1">
    <source>
        <dbReference type="EMBL" id="STQ91728.1"/>
    </source>
</evidence>
<proteinExistence type="predicted"/>